<sequence length="238" mass="25776">MAATGREYSQMIATPADASESSTPFPSAQAATPAVAVRAGPEKSLSARSTVTDRADIPAICAPIEPFNVKTPAARMWLASYTTSTQISGPRSMISSTNLTPSGAWRYVTEDIAALGILYRAVPLAVHEALVREDECTMRGAWVVLEAEARVQQVHNKRLKRTSHAASTSEKVDAPSKGHSTPCSAAFVAKQRTTSLPFSRKADEVTCTSPRPGLEHVRCYKCHKTGHLKWRAEVQQRT</sequence>
<name>A0A4P9WT50_9FUNG</name>
<accession>A0A4P9WT50</accession>
<gene>
    <name evidence="2" type="ORF">CAUPRSCDRAFT_11955</name>
</gene>
<evidence type="ECO:0000313" key="2">
    <source>
        <dbReference type="EMBL" id="RKO96354.1"/>
    </source>
</evidence>
<feature type="region of interest" description="Disordered" evidence="1">
    <location>
        <begin position="157"/>
        <end position="179"/>
    </location>
</feature>
<dbReference type="AlphaFoldDB" id="A0A4P9WT50"/>
<feature type="region of interest" description="Disordered" evidence="1">
    <location>
        <begin position="1"/>
        <end position="33"/>
    </location>
</feature>
<dbReference type="Proteomes" id="UP000268535">
    <property type="component" value="Unassembled WGS sequence"/>
</dbReference>
<dbReference type="EMBL" id="ML010047">
    <property type="protein sequence ID" value="RKO96354.1"/>
    <property type="molecule type" value="Genomic_DNA"/>
</dbReference>
<organism evidence="2 3">
    <name type="scientific">Caulochytrium protostelioides</name>
    <dbReference type="NCBI Taxonomy" id="1555241"/>
    <lineage>
        <taxon>Eukaryota</taxon>
        <taxon>Fungi</taxon>
        <taxon>Fungi incertae sedis</taxon>
        <taxon>Chytridiomycota</taxon>
        <taxon>Chytridiomycota incertae sedis</taxon>
        <taxon>Chytridiomycetes</taxon>
        <taxon>Caulochytriales</taxon>
        <taxon>Caulochytriaceae</taxon>
        <taxon>Caulochytrium</taxon>
    </lineage>
</organism>
<protein>
    <submittedName>
        <fullName evidence="2">Uncharacterized protein</fullName>
    </submittedName>
</protein>
<proteinExistence type="predicted"/>
<reference evidence="3" key="1">
    <citation type="journal article" date="2018" name="Nat. Microbiol.">
        <title>Leveraging single-cell genomics to expand the fungal tree of life.</title>
        <authorList>
            <person name="Ahrendt S.R."/>
            <person name="Quandt C.A."/>
            <person name="Ciobanu D."/>
            <person name="Clum A."/>
            <person name="Salamov A."/>
            <person name="Andreopoulos B."/>
            <person name="Cheng J.F."/>
            <person name="Woyke T."/>
            <person name="Pelin A."/>
            <person name="Henrissat B."/>
            <person name="Reynolds N.K."/>
            <person name="Benny G.L."/>
            <person name="Smith M.E."/>
            <person name="James T.Y."/>
            <person name="Grigoriev I.V."/>
        </authorList>
    </citation>
    <scope>NUCLEOTIDE SEQUENCE [LARGE SCALE GENOMIC DNA]</scope>
    <source>
        <strain evidence="3">ATCC 52028</strain>
    </source>
</reference>
<evidence type="ECO:0000313" key="3">
    <source>
        <dbReference type="Proteomes" id="UP000268535"/>
    </source>
</evidence>
<evidence type="ECO:0000256" key="1">
    <source>
        <dbReference type="SAM" id="MobiDB-lite"/>
    </source>
</evidence>